<dbReference type="PANTHER" id="PTHR48228">
    <property type="entry name" value="SUCCINYL-COA--D-CITRAMALATE COA-TRANSFERASE"/>
    <property type="match status" value="1"/>
</dbReference>
<proteinExistence type="predicted"/>
<accession>A0ABT8A1Y9</accession>
<dbReference type="InterPro" id="IPR003673">
    <property type="entry name" value="CoA-Trfase_fam_III"/>
</dbReference>
<reference evidence="2" key="1">
    <citation type="journal article" date="2019" name="Int. J. Syst. Evol. Microbiol.">
        <title>The Global Catalogue of Microorganisms (GCM) 10K type strain sequencing project: providing services to taxonomists for standard genome sequencing and annotation.</title>
        <authorList>
            <consortium name="The Broad Institute Genomics Platform"/>
            <consortium name="The Broad Institute Genome Sequencing Center for Infectious Disease"/>
            <person name="Wu L."/>
            <person name="Ma J."/>
        </authorList>
    </citation>
    <scope>NUCLEOTIDE SEQUENCE [LARGE SCALE GENOMIC DNA]</scope>
    <source>
        <strain evidence="2">CECT 7131</strain>
    </source>
</reference>
<dbReference type="PANTHER" id="PTHR48228:SF5">
    <property type="entry name" value="ALPHA-METHYLACYL-COA RACEMASE"/>
    <property type="match status" value="1"/>
</dbReference>
<sequence length="376" mass="39636">MSAAAGPLAGLLVLDFSTLLPGPLATLILAEAGAEVVKVERPGTGDEMRGYQPPWGADSANFALLNRGKRSVALDLKDPAQRARLDPLIERADILVEQFRPGVMERLGLGPEQVMARNPRLIWCSITGYGQSGPKRDAAGHDLNYIGDAGLLSLGHGDPVRPVVPPALIADIAGGAYPAVMNILMALLARQATGRGQRLDIAMTDNLFPFLYWAIGQGFATGRWPGNGDGLVTGGTPRYRLYPTADGRLLAAAPIEDRFWAVFCDIIGLEPEWRDDARDPAGTAARVAALVAARDAAAWRSAIAGRDCCCSIVATVEEAMNDPHFAARGLFGHRLANAAGQQMPALPVPLAPALRAPPGIRSAPALGADTATVLPR</sequence>
<dbReference type="InterPro" id="IPR044855">
    <property type="entry name" value="CoA-Trfase_III_dom3_sf"/>
</dbReference>
<dbReference type="Gene3D" id="3.40.50.10540">
    <property type="entry name" value="Crotonobetainyl-coa:carnitine coa-transferase, domain 1"/>
    <property type="match status" value="1"/>
</dbReference>
<dbReference type="EMBL" id="JAUFPN010000038">
    <property type="protein sequence ID" value="MDN3563688.1"/>
    <property type="molecule type" value="Genomic_DNA"/>
</dbReference>
<dbReference type="RefSeq" id="WP_290315423.1">
    <property type="nucleotide sequence ID" value="NZ_JAUFPN010000038.1"/>
</dbReference>
<evidence type="ECO:0000313" key="1">
    <source>
        <dbReference type="EMBL" id="MDN3563688.1"/>
    </source>
</evidence>
<dbReference type="InterPro" id="IPR050509">
    <property type="entry name" value="CoA-transferase_III"/>
</dbReference>
<name>A0ABT8A1Y9_9PROT</name>
<dbReference type="Proteomes" id="UP001529369">
    <property type="component" value="Unassembled WGS sequence"/>
</dbReference>
<comment type="caution">
    <text evidence="1">The sequence shown here is derived from an EMBL/GenBank/DDBJ whole genome shotgun (WGS) entry which is preliminary data.</text>
</comment>
<evidence type="ECO:0000313" key="2">
    <source>
        <dbReference type="Proteomes" id="UP001529369"/>
    </source>
</evidence>
<dbReference type="SUPFAM" id="SSF89796">
    <property type="entry name" value="CoA-transferase family III (CaiB/BaiF)"/>
    <property type="match status" value="1"/>
</dbReference>
<dbReference type="Pfam" id="PF02515">
    <property type="entry name" value="CoA_transf_3"/>
    <property type="match status" value="1"/>
</dbReference>
<gene>
    <name evidence="1" type="ORF">QWZ14_04775</name>
</gene>
<dbReference type="InterPro" id="IPR023606">
    <property type="entry name" value="CoA-Trfase_III_dom_1_sf"/>
</dbReference>
<protein>
    <submittedName>
        <fullName evidence="1">CaiB/BaiF CoA-transferase family protein</fullName>
    </submittedName>
</protein>
<organism evidence="1 2">
    <name type="scientific">Paeniroseomonas aquatica</name>
    <dbReference type="NCBI Taxonomy" id="373043"/>
    <lineage>
        <taxon>Bacteria</taxon>
        <taxon>Pseudomonadati</taxon>
        <taxon>Pseudomonadota</taxon>
        <taxon>Alphaproteobacteria</taxon>
        <taxon>Acetobacterales</taxon>
        <taxon>Acetobacteraceae</taxon>
        <taxon>Paeniroseomonas</taxon>
    </lineage>
</organism>
<keyword evidence="2" id="KW-1185">Reference proteome</keyword>
<dbReference type="Gene3D" id="3.30.1540.10">
    <property type="entry name" value="formyl-coa transferase, domain 3"/>
    <property type="match status" value="1"/>
</dbReference>